<accession>A0A1Y2GBD0</accession>
<dbReference type="SUPFAM" id="SSF103481">
    <property type="entry name" value="Multidrug resistance efflux transporter EmrE"/>
    <property type="match status" value="1"/>
</dbReference>
<dbReference type="InterPro" id="IPR050186">
    <property type="entry name" value="TPT_transporter"/>
</dbReference>
<comment type="caution">
    <text evidence="8">The sequence shown here is derived from an EMBL/GenBank/DDBJ whole genome shotgun (WGS) entry which is preliminary data.</text>
</comment>
<dbReference type="OrthoDB" id="5547497at2759"/>
<sequence>MPTASSLGLTERQAVILTVSFYMVTALIMVSCNKWALNTLQLPWLLLWCQMLIAVLLLKATDAAGMLKMPHIRTDVSKALIPLISINVLGLGVNTLCLVYVDTSFYQIARGLVLPFTVIFAYILLGQPSSKMVLGSCFIVFCGFYTGVTTELNVSQLGVFFGIVSSITTSLHAIVIKKSLGAVNNSSIDLVYYNNFLSLLVTTPIVFLSGEVTLVLERLEDAGFQAFHSFLAAALVTGIFGFLVNLAGFMQISKTSPTTHMISGAVRGVLQTLLGYFAFGDIITSGRLMGIVLILSGGALYTWAKDKEMQANAKPTYIPMTQQDVDHDDDDGDRNHAGKA</sequence>
<proteinExistence type="predicted"/>
<feature type="transmembrane region" description="Helical" evidence="6">
    <location>
        <begin position="79"/>
        <end position="101"/>
    </location>
</feature>
<gene>
    <name evidence="8" type="ORF">BCR41DRAFT_327808</name>
</gene>
<dbReference type="GO" id="GO:0016020">
    <property type="term" value="C:membrane"/>
    <property type="evidence" value="ECO:0007669"/>
    <property type="project" value="UniProtKB-SubCell"/>
</dbReference>
<dbReference type="Proteomes" id="UP000193648">
    <property type="component" value="Unassembled WGS sequence"/>
</dbReference>
<dbReference type="EMBL" id="MCFF01000052">
    <property type="protein sequence ID" value="ORZ05148.1"/>
    <property type="molecule type" value="Genomic_DNA"/>
</dbReference>
<keyword evidence="9" id="KW-1185">Reference proteome</keyword>
<dbReference type="AlphaFoldDB" id="A0A1Y2GBD0"/>
<evidence type="ECO:0000256" key="6">
    <source>
        <dbReference type="SAM" id="Phobius"/>
    </source>
</evidence>
<feature type="transmembrane region" description="Helical" evidence="6">
    <location>
        <begin position="196"/>
        <end position="216"/>
    </location>
</feature>
<keyword evidence="4 6" id="KW-0472">Membrane</keyword>
<feature type="transmembrane region" description="Helical" evidence="6">
    <location>
        <begin position="132"/>
        <end position="148"/>
    </location>
</feature>
<feature type="domain" description="Sugar phosphate transporter" evidence="7">
    <location>
        <begin position="16"/>
        <end position="301"/>
    </location>
</feature>
<dbReference type="RefSeq" id="XP_021876923.1">
    <property type="nucleotide sequence ID" value="XM_022021672.1"/>
</dbReference>
<evidence type="ECO:0000256" key="2">
    <source>
        <dbReference type="ARBA" id="ARBA00022692"/>
    </source>
</evidence>
<feature type="transmembrane region" description="Helical" evidence="6">
    <location>
        <begin position="154"/>
        <end position="175"/>
    </location>
</feature>
<dbReference type="GeneID" id="33563516"/>
<dbReference type="Pfam" id="PF03151">
    <property type="entry name" value="TPT"/>
    <property type="match status" value="1"/>
</dbReference>
<evidence type="ECO:0000256" key="4">
    <source>
        <dbReference type="ARBA" id="ARBA00023136"/>
    </source>
</evidence>
<evidence type="ECO:0000259" key="7">
    <source>
        <dbReference type="Pfam" id="PF03151"/>
    </source>
</evidence>
<feature type="transmembrane region" description="Helical" evidence="6">
    <location>
        <begin position="107"/>
        <end position="125"/>
    </location>
</feature>
<comment type="subcellular location">
    <subcellularLocation>
        <location evidence="1">Membrane</location>
        <topology evidence="1">Multi-pass membrane protein</topology>
    </subcellularLocation>
</comment>
<feature type="transmembrane region" description="Helical" evidence="6">
    <location>
        <begin position="42"/>
        <end position="58"/>
    </location>
</feature>
<protein>
    <recommendedName>
        <fullName evidence="7">Sugar phosphate transporter domain-containing protein</fullName>
    </recommendedName>
</protein>
<dbReference type="InterPro" id="IPR037185">
    <property type="entry name" value="EmrE-like"/>
</dbReference>
<evidence type="ECO:0000256" key="3">
    <source>
        <dbReference type="ARBA" id="ARBA00022989"/>
    </source>
</evidence>
<evidence type="ECO:0000313" key="9">
    <source>
        <dbReference type="Proteomes" id="UP000193648"/>
    </source>
</evidence>
<evidence type="ECO:0000256" key="5">
    <source>
        <dbReference type="SAM" id="MobiDB-lite"/>
    </source>
</evidence>
<evidence type="ECO:0000256" key="1">
    <source>
        <dbReference type="ARBA" id="ARBA00004141"/>
    </source>
</evidence>
<dbReference type="InParanoid" id="A0A1Y2GBD0"/>
<name>A0A1Y2GBD0_9FUNG</name>
<feature type="transmembrane region" description="Helical" evidence="6">
    <location>
        <begin position="285"/>
        <end position="304"/>
    </location>
</feature>
<organism evidence="8 9">
    <name type="scientific">Lobosporangium transversale</name>
    <dbReference type="NCBI Taxonomy" id="64571"/>
    <lineage>
        <taxon>Eukaryota</taxon>
        <taxon>Fungi</taxon>
        <taxon>Fungi incertae sedis</taxon>
        <taxon>Mucoromycota</taxon>
        <taxon>Mortierellomycotina</taxon>
        <taxon>Mortierellomycetes</taxon>
        <taxon>Mortierellales</taxon>
        <taxon>Mortierellaceae</taxon>
        <taxon>Lobosporangium</taxon>
    </lineage>
</organism>
<dbReference type="InterPro" id="IPR004853">
    <property type="entry name" value="Sugar_P_trans_dom"/>
</dbReference>
<dbReference type="FunCoup" id="A0A1Y2GBD0">
    <property type="interactions" value="117"/>
</dbReference>
<evidence type="ECO:0000313" key="8">
    <source>
        <dbReference type="EMBL" id="ORZ05148.1"/>
    </source>
</evidence>
<reference evidence="8 9" key="1">
    <citation type="submission" date="2016-07" db="EMBL/GenBank/DDBJ databases">
        <title>Pervasive Adenine N6-methylation of Active Genes in Fungi.</title>
        <authorList>
            <consortium name="DOE Joint Genome Institute"/>
            <person name="Mondo S.J."/>
            <person name="Dannebaum R.O."/>
            <person name="Kuo R.C."/>
            <person name="Labutti K."/>
            <person name="Haridas S."/>
            <person name="Kuo A."/>
            <person name="Salamov A."/>
            <person name="Ahrendt S.R."/>
            <person name="Lipzen A."/>
            <person name="Sullivan W."/>
            <person name="Andreopoulos W.B."/>
            <person name="Clum A."/>
            <person name="Lindquist E."/>
            <person name="Daum C."/>
            <person name="Ramamoorthy G.K."/>
            <person name="Gryganskyi A."/>
            <person name="Culley D."/>
            <person name="Magnuson J.K."/>
            <person name="James T.Y."/>
            <person name="O'Malley M.A."/>
            <person name="Stajich J.E."/>
            <person name="Spatafora J.W."/>
            <person name="Visel A."/>
            <person name="Grigoriev I.V."/>
        </authorList>
    </citation>
    <scope>NUCLEOTIDE SEQUENCE [LARGE SCALE GENOMIC DNA]</scope>
    <source>
        <strain evidence="8 9">NRRL 3116</strain>
    </source>
</reference>
<keyword evidence="3 6" id="KW-1133">Transmembrane helix</keyword>
<feature type="transmembrane region" description="Helical" evidence="6">
    <location>
        <begin position="228"/>
        <end position="249"/>
    </location>
</feature>
<feature type="transmembrane region" description="Helical" evidence="6">
    <location>
        <begin position="14"/>
        <end position="36"/>
    </location>
</feature>
<feature type="region of interest" description="Disordered" evidence="5">
    <location>
        <begin position="318"/>
        <end position="340"/>
    </location>
</feature>
<keyword evidence="2 6" id="KW-0812">Transmembrane</keyword>
<dbReference type="PANTHER" id="PTHR11132">
    <property type="entry name" value="SOLUTE CARRIER FAMILY 35"/>
    <property type="match status" value="1"/>
</dbReference>